<dbReference type="AlphaFoldDB" id="A0ABD5YZ71"/>
<proteinExistence type="predicted"/>
<evidence type="ECO:0000313" key="2">
    <source>
        <dbReference type="Proteomes" id="UP001596417"/>
    </source>
</evidence>
<comment type="caution">
    <text evidence="1">The sequence shown here is derived from an EMBL/GenBank/DDBJ whole genome shotgun (WGS) entry which is preliminary data.</text>
</comment>
<dbReference type="RefSeq" id="WP_390207076.1">
    <property type="nucleotide sequence ID" value="NZ_JBHTAX010000007.1"/>
</dbReference>
<name>A0ABD5YZ71_9EURY</name>
<gene>
    <name evidence="1" type="ORF">ACFQL7_27925</name>
</gene>
<sequence length="400" mass="45132">MWERKTHGIEPDPYIRNILRAGGRMGLGVDSLSRSVVLSDINEHTVIDALQANPNIDAGWLIESLRRNLLIPSFYGELDDEATSQAIELVRSNVRRHEREHMRCLLNPSTALWRELGLYYRLILLSSQLSTWHSPSFLNTTAALYMTPSRFTVELLALLKEDYTSADPTVQQAVQQRVVAQRGAEGDLLRFIDRQNVDTDALTAMLQSPTGGRYCDLWLGYIIDRLRSGYSLSEIDKTEFFSRIRPLNGGGVPDPEMRDTTVDYMSERCLGPVIELVRLKSDAGFVLERSWFSIGTDISEAEGLLAVRRALFRRIFSSNFVIESGLDNRLDDRETAIKRIIHGTPFSEAQLFDMDIPSTDQLAGSLSAARTNAITTLLGPTASVEELHMWLDHPEYEDIP</sequence>
<keyword evidence="2" id="KW-1185">Reference proteome</keyword>
<protein>
    <submittedName>
        <fullName evidence="1">Uncharacterized protein</fullName>
    </submittedName>
</protein>
<organism evidence="1 2">
    <name type="scientific">Halocatena marina</name>
    <dbReference type="NCBI Taxonomy" id="2934937"/>
    <lineage>
        <taxon>Archaea</taxon>
        <taxon>Methanobacteriati</taxon>
        <taxon>Methanobacteriota</taxon>
        <taxon>Stenosarchaea group</taxon>
        <taxon>Halobacteria</taxon>
        <taxon>Halobacteriales</taxon>
        <taxon>Natronomonadaceae</taxon>
        <taxon>Halocatena</taxon>
    </lineage>
</organism>
<evidence type="ECO:0000313" key="1">
    <source>
        <dbReference type="EMBL" id="MFC7193240.1"/>
    </source>
</evidence>
<reference evidence="1 2" key="1">
    <citation type="journal article" date="2019" name="Int. J. Syst. Evol. Microbiol.">
        <title>The Global Catalogue of Microorganisms (GCM) 10K type strain sequencing project: providing services to taxonomists for standard genome sequencing and annotation.</title>
        <authorList>
            <consortium name="The Broad Institute Genomics Platform"/>
            <consortium name="The Broad Institute Genome Sequencing Center for Infectious Disease"/>
            <person name="Wu L."/>
            <person name="Ma J."/>
        </authorList>
    </citation>
    <scope>NUCLEOTIDE SEQUENCE [LARGE SCALE GENOMIC DNA]</scope>
    <source>
        <strain evidence="1 2">RDMS1</strain>
    </source>
</reference>
<dbReference type="Proteomes" id="UP001596417">
    <property type="component" value="Unassembled WGS sequence"/>
</dbReference>
<accession>A0ABD5YZ71</accession>
<dbReference type="EMBL" id="JBHTAX010000007">
    <property type="protein sequence ID" value="MFC7193240.1"/>
    <property type="molecule type" value="Genomic_DNA"/>
</dbReference>